<dbReference type="Proteomes" id="UP000664859">
    <property type="component" value="Unassembled WGS sequence"/>
</dbReference>
<feature type="region of interest" description="Disordered" evidence="1">
    <location>
        <begin position="55"/>
        <end position="99"/>
    </location>
</feature>
<name>A0A836C805_9STRA</name>
<organism evidence="3 4">
    <name type="scientific">Tribonema minus</name>
    <dbReference type="NCBI Taxonomy" id="303371"/>
    <lineage>
        <taxon>Eukaryota</taxon>
        <taxon>Sar</taxon>
        <taxon>Stramenopiles</taxon>
        <taxon>Ochrophyta</taxon>
        <taxon>PX clade</taxon>
        <taxon>Xanthophyceae</taxon>
        <taxon>Tribonematales</taxon>
        <taxon>Tribonemataceae</taxon>
        <taxon>Tribonema</taxon>
    </lineage>
</organism>
<feature type="compositionally biased region" description="Polar residues" evidence="1">
    <location>
        <begin position="55"/>
        <end position="71"/>
    </location>
</feature>
<evidence type="ECO:0000256" key="1">
    <source>
        <dbReference type="SAM" id="MobiDB-lite"/>
    </source>
</evidence>
<feature type="domain" description="BACK" evidence="2">
    <location>
        <begin position="295"/>
        <end position="352"/>
    </location>
</feature>
<gene>
    <name evidence="3" type="ORF">JKP88DRAFT_249737</name>
</gene>
<feature type="compositionally biased region" description="Polar residues" evidence="1">
    <location>
        <begin position="1"/>
        <end position="10"/>
    </location>
</feature>
<keyword evidence="4" id="KW-1185">Reference proteome</keyword>
<dbReference type="AlphaFoldDB" id="A0A836C805"/>
<protein>
    <recommendedName>
        <fullName evidence="2">BACK domain-containing protein</fullName>
    </recommendedName>
</protein>
<evidence type="ECO:0000313" key="3">
    <source>
        <dbReference type="EMBL" id="KAG5176049.1"/>
    </source>
</evidence>
<dbReference type="EMBL" id="JAFCMP010000541">
    <property type="protein sequence ID" value="KAG5176049.1"/>
    <property type="molecule type" value="Genomic_DNA"/>
</dbReference>
<evidence type="ECO:0000259" key="2">
    <source>
        <dbReference type="Pfam" id="PF07707"/>
    </source>
</evidence>
<dbReference type="Pfam" id="PF07707">
    <property type="entry name" value="BACK"/>
    <property type="match status" value="1"/>
</dbReference>
<comment type="caution">
    <text evidence="3">The sequence shown here is derived from an EMBL/GenBank/DDBJ whole genome shotgun (WGS) entry which is preliminary data.</text>
</comment>
<evidence type="ECO:0000313" key="4">
    <source>
        <dbReference type="Proteomes" id="UP000664859"/>
    </source>
</evidence>
<sequence length="630" mass="66003">MATESDSASNAAPAELYEDSSDAGSIDNDTESITADPATALLWGDEKFSDVILTISVSDDSTTPQSETPPENTRKRKQPSVESQLEVEDEGKPNIAAPAAEPEPLLPGCTVLHLHAAVLIMYSAMLRAKLLRYAGAARPFRMRIALSDAAEASAFEAMLWTLYHGALPPGNDNGGGGGGGDGGGGSGMSAHGALAIAQVARAYGADRALIAAANWLDAHRCQPSRDNDSDSDGGGGGGGGAWDDALALFAAPPAVRQCLSAETRRAALRALLARVGDLELVLNGSEGGAARAALAALPEDALIALLSADELAVAAESTVAAAALLWARAHRLNAVPNGVAGCVRLKALRPEFAAGVTCAFPQWSARVFALLMTCESCEALGACGHLAHANDEVRDHLNGRARTASVVRSARFRAIVPLDDVAAAFGRCMETGVVQDIRAAAVGVTEYAGLRSQGVQQQRTLCAAAAAADTPCASGTRTKPRSTVATNPVRNCCAILLLRLPLCARLTLFARLRAPPLAGRYHWYATVRVFTGKAAAAARYDIGIFVGQRVHGAEDCTRGYVARTITITSVGKEERDDKEVKLLRSFTSVRSLYGLPKGIAVDLENWNADDFAKWVDDNGNLNFDVEVVVP</sequence>
<accession>A0A836C805</accession>
<proteinExistence type="predicted"/>
<feature type="region of interest" description="Disordered" evidence="1">
    <location>
        <begin position="1"/>
        <end position="32"/>
    </location>
</feature>
<reference evidence="3" key="1">
    <citation type="submission" date="2021-02" db="EMBL/GenBank/DDBJ databases">
        <title>First Annotated Genome of the Yellow-green Alga Tribonema minus.</title>
        <authorList>
            <person name="Mahan K.M."/>
        </authorList>
    </citation>
    <scope>NUCLEOTIDE SEQUENCE</scope>
    <source>
        <strain evidence="3">UTEX B ZZ1240</strain>
    </source>
</reference>
<dbReference type="InterPro" id="IPR011705">
    <property type="entry name" value="BACK"/>
</dbReference>